<dbReference type="Pfam" id="PF08239">
    <property type="entry name" value="SH3_3"/>
    <property type="match status" value="1"/>
</dbReference>
<evidence type="ECO:0000259" key="2">
    <source>
        <dbReference type="Pfam" id="PF13539"/>
    </source>
</evidence>
<evidence type="ECO:0000313" key="3">
    <source>
        <dbReference type="EMBL" id="TQV89327.1"/>
    </source>
</evidence>
<dbReference type="InterPro" id="IPR039561">
    <property type="entry name" value="Peptidase_M15C"/>
</dbReference>
<evidence type="ECO:0000313" key="4">
    <source>
        <dbReference type="Proteomes" id="UP000315439"/>
    </source>
</evidence>
<dbReference type="Proteomes" id="UP000315439">
    <property type="component" value="Unassembled WGS sequence"/>
</dbReference>
<dbReference type="Gene3D" id="3.30.1380.10">
    <property type="match status" value="1"/>
</dbReference>
<dbReference type="EMBL" id="VIKS01000001">
    <property type="protein sequence ID" value="TQV89327.1"/>
    <property type="molecule type" value="Genomic_DNA"/>
</dbReference>
<dbReference type="RefSeq" id="WP_142891391.1">
    <property type="nucleotide sequence ID" value="NZ_ML660160.1"/>
</dbReference>
<feature type="domain" description="SH3b" evidence="1">
    <location>
        <begin position="24"/>
        <end position="73"/>
    </location>
</feature>
<dbReference type="OrthoDB" id="490494at2"/>
<accession>A0A545UIP3</accession>
<name>A0A545UIP3_9GAMM</name>
<keyword evidence="4" id="KW-1185">Reference proteome</keyword>
<dbReference type="AlphaFoldDB" id="A0A545UIP3"/>
<dbReference type="InterPro" id="IPR003646">
    <property type="entry name" value="SH3-like_bac-type"/>
</dbReference>
<dbReference type="SUPFAM" id="SSF55166">
    <property type="entry name" value="Hedgehog/DD-peptidase"/>
    <property type="match status" value="1"/>
</dbReference>
<dbReference type="Gene3D" id="2.30.30.40">
    <property type="entry name" value="SH3 Domains"/>
    <property type="match status" value="1"/>
</dbReference>
<dbReference type="GO" id="GO:0008233">
    <property type="term" value="F:peptidase activity"/>
    <property type="evidence" value="ECO:0007669"/>
    <property type="project" value="InterPro"/>
</dbReference>
<reference evidence="3 4" key="1">
    <citation type="submission" date="2019-07" db="EMBL/GenBank/DDBJ databases">
        <title>Draft genome for Aliikangiella sp. M105.</title>
        <authorList>
            <person name="Wang G."/>
        </authorList>
    </citation>
    <scope>NUCLEOTIDE SEQUENCE [LARGE SCALE GENOMIC DNA]</scope>
    <source>
        <strain evidence="3 4">M105</strain>
    </source>
</reference>
<organism evidence="3 4">
    <name type="scientific">Aliikangiella coralliicola</name>
    <dbReference type="NCBI Taxonomy" id="2592383"/>
    <lineage>
        <taxon>Bacteria</taxon>
        <taxon>Pseudomonadati</taxon>
        <taxon>Pseudomonadota</taxon>
        <taxon>Gammaproteobacteria</taxon>
        <taxon>Oceanospirillales</taxon>
        <taxon>Pleioneaceae</taxon>
        <taxon>Aliikangiella</taxon>
    </lineage>
</organism>
<protein>
    <submittedName>
        <fullName evidence="3">SH3 domain-containing protein</fullName>
    </submittedName>
</protein>
<proteinExistence type="predicted"/>
<dbReference type="InterPro" id="IPR009045">
    <property type="entry name" value="Zn_M74/Hedgehog-like"/>
</dbReference>
<feature type="domain" description="Peptidase M15C" evidence="2">
    <location>
        <begin position="156"/>
        <end position="223"/>
    </location>
</feature>
<evidence type="ECO:0000259" key="1">
    <source>
        <dbReference type="Pfam" id="PF08239"/>
    </source>
</evidence>
<sequence>MELNNTSVIVNKEDKDMAYVTPSGGLNLRKAVKPGSVIKVLRKGAEVDILEEQTWLKVRTKRGDVGYVSADFIDQDPIEAEVSSSDSQPEQPEEKCDIQRYQNTRFIGKTLYADTDFWPCLDRLNQYATACEVSIYVTSSAREPGKTVSGNIVKPASRSNHLIGHAIDMNLQSASGFFNSRKLKKSQFNRLPKEIKQFINLVRDDQEMRWGGDFRNEDPVHIDDSFNVRYPDLWDKKLLSRK</sequence>
<gene>
    <name evidence="3" type="ORF">FLL46_00130</name>
</gene>
<comment type="caution">
    <text evidence="3">The sequence shown here is derived from an EMBL/GenBank/DDBJ whole genome shotgun (WGS) entry which is preliminary data.</text>
</comment>
<dbReference type="Pfam" id="PF13539">
    <property type="entry name" value="Peptidase_M15_4"/>
    <property type="match status" value="1"/>
</dbReference>